<proteinExistence type="predicted"/>
<protein>
    <submittedName>
        <fullName evidence="1">1724_t:CDS:1</fullName>
    </submittedName>
</protein>
<reference evidence="1" key="1">
    <citation type="submission" date="2021-06" db="EMBL/GenBank/DDBJ databases">
        <authorList>
            <person name="Kallberg Y."/>
            <person name="Tangrot J."/>
            <person name="Rosling A."/>
        </authorList>
    </citation>
    <scope>NUCLEOTIDE SEQUENCE</scope>
    <source>
        <strain evidence="1">MA461A</strain>
    </source>
</reference>
<sequence length="73" mass="8392">RNYTPPNFNMELFQPLTPINTTETTHNLNFVLSYTDLAPDGYTRKVWTVNDSTTIHWHGIFQEGSNWYDGVGG</sequence>
<evidence type="ECO:0000313" key="1">
    <source>
        <dbReference type="EMBL" id="CAG8845628.1"/>
    </source>
</evidence>
<feature type="non-terminal residue" evidence="1">
    <location>
        <position position="1"/>
    </location>
</feature>
<evidence type="ECO:0000313" key="2">
    <source>
        <dbReference type="Proteomes" id="UP000789920"/>
    </source>
</evidence>
<accession>A0ACA9SR62</accession>
<organism evidence="1 2">
    <name type="scientific">Racocetra persica</name>
    <dbReference type="NCBI Taxonomy" id="160502"/>
    <lineage>
        <taxon>Eukaryota</taxon>
        <taxon>Fungi</taxon>
        <taxon>Fungi incertae sedis</taxon>
        <taxon>Mucoromycota</taxon>
        <taxon>Glomeromycotina</taxon>
        <taxon>Glomeromycetes</taxon>
        <taxon>Diversisporales</taxon>
        <taxon>Gigasporaceae</taxon>
        <taxon>Racocetra</taxon>
    </lineage>
</organism>
<gene>
    <name evidence="1" type="ORF">RPERSI_LOCUS33747</name>
</gene>
<comment type="caution">
    <text evidence="1">The sequence shown here is derived from an EMBL/GenBank/DDBJ whole genome shotgun (WGS) entry which is preliminary data.</text>
</comment>
<dbReference type="Proteomes" id="UP000789920">
    <property type="component" value="Unassembled WGS sequence"/>
</dbReference>
<dbReference type="EMBL" id="CAJVQC010147649">
    <property type="protein sequence ID" value="CAG8845628.1"/>
    <property type="molecule type" value="Genomic_DNA"/>
</dbReference>
<feature type="non-terminal residue" evidence="1">
    <location>
        <position position="73"/>
    </location>
</feature>
<name>A0ACA9SR62_9GLOM</name>
<keyword evidence="2" id="KW-1185">Reference proteome</keyword>